<dbReference type="Proteomes" id="UP001293254">
    <property type="component" value="Unassembled WGS sequence"/>
</dbReference>
<keyword evidence="8" id="KW-1185">Reference proteome</keyword>
<accession>A0AAE1Z2V1</accession>
<reference evidence="7" key="1">
    <citation type="submission" date="2020-06" db="EMBL/GenBank/DDBJ databases">
        <authorList>
            <person name="Li T."/>
            <person name="Hu X."/>
            <person name="Zhang T."/>
            <person name="Song X."/>
            <person name="Zhang H."/>
            <person name="Dai N."/>
            <person name="Sheng W."/>
            <person name="Hou X."/>
            <person name="Wei L."/>
        </authorList>
    </citation>
    <scope>NUCLEOTIDE SEQUENCE</scope>
    <source>
        <strain evidence="7">3651</strain>
        <tissue evidence="7">Leaf</tissue>
    </source>
</reference>
<keyword evidence="3 6" id="KW-0732">Signal</keyword>
<protein>
    <submittedName>
        <fullName evidence="7">Lysosomal Pro-X carboxypeptidase</fullName>
    </submittedName>
</protein>
<evidence type="ECO:0000256" key="2">
    <source>
        <dbReference type="ARBA" id="ARBA00022670"/>
    </source>
</evidence>
<evidence type="ECO:0000313" key="7">
    <source>
        <dbReference type="EMBL" id="KAK4441240.1"/>
    </source>
</evidence>
<dbReference type="GO" id="GO:0004180">
    <property type="term" value="F:carboxypeptidase activity"/>
    <property type="evidence" value="ECO:0007669"/>
    <property type="project" value="UniProtKB-KW"/>
</dbReference>
<dbReference type="FunFam" id="1.20.120.980:FF:000006">
    <property type="entry name" value="Serine carboxypeptidase S28 family protein"/>
    <property type="match status" value="1"/>
</dbReference>
<reference evidence="7" key="2">
    <citation type="journal article" date="2024" name="Plant">
        <title>Genomic evolution and insights into agronomic trait innovations of Sesamum species.</title>
        <authorList>
            <person name="Miao H."/>
            <person name="Wang L."/>
            <person name="Qu L."/>
            <person name="Liu H."/>
            <person name="Sun Y."/>
            <person name="Le M."/>
            <person name="Wang Q."/>
            <person name="Wei S."/>
            <person name="Zheng Y."/>
            <person name="Lin W."/>
            <person name="Duan Y."/>
            <person name="Cao H."/>
            <person name="Xiong S."/>
            <person name="Wang X."/>
            <person name="Wei L."/>
            <person name="Li C."/>
            <person name="Ma Q."/>
            <person name="Ju M."/>
            <person name="Zhao R."/>
            <person name="Li G."/>
            <person name="Mu C."/>
            <person name="Tian Q."/>
            <person name="Mei H."/>
            <person name="Zhang T."/>
            <person name="Gao T."/>
            <person name="Zhang H."/>
        </authorList>
    </citation>
    <scope>NUCLEOTIDE SEQUENCE</scope>
    <source>
        <strain evidence="7">3651</strain>
    </source>
</reference>
<dbReference type="Pfam" id="PF05577">
    <property type="entry name" value="Peptidase_S28"/>
    <property type="match status" value="1"/>
</dbReference>
<dbReference type="InterPro" id="IPR042269">
    <property type="entry name" value="Ser_carbopepase_S28_SKS"/>
</dbReference>
<dbReference type="InterPro" id="IPR029058">
    <property type="entry name" value="AB_hydrolase_fold"/>
</dbReference>
<evidence type="ECO:0000256" key="4">
    <source>
        <dbReference type="ARBA" id="ARBA00022801"/>
    </source>
</evidence>
<dbReference type="EMBL" id="JACGWO010000001">
    <property type="protein sequence ID" value="KAK4441240.1"/>
    <property type="molecule type" value="Genomic_DNA"/>
</dbReference>
<proteinExistence type="inferred from homology"/>
<comment type="caution">
    <text evidence="7">The sequence shown here is derived from an EMBL/GenBank/DDBJ whole genome shotgun (WGS) entry which is preliminary data.</text>
</comment>
<dbReference type="PANTHER" id="PTHR11010:SF96">
    <property type="entry name" value="LYSOSOMAL PRO-X CARBOXYPEPTIDASE-LIKE ISOFORM X1"/>
    <property type="match status" value="1"/>
</dbReference>
<dbReference type="GO" id="GO:0008239">
    <property type="term" value="F:dipeptidyl-peptidase activity"/>
    <property type="evidence" value="ECO:0007669"/>
    <property type="project" value="TreeGrafter"/>
</dbReference>
<dbReference type="InterPro" id="IPR008758">
    <property type="entry name" value="Peptidase_S28"/>
</dbReference>
<keyword evidence="5" id="KW-0325">Glycoprotein</keyword>
<evidence type="ECO:0000313" key="8">
    <source>
        <dbReference type="Proteomes" id="UP001293254"/>
    </source>
</evidence>
<keyword evidence="7" id="KW-0121">Carboxypeptidase</keyword>
<dbReference type="Gene3D" id="1.20.120.980">
    <property type="entry name" value="Serine carboxypeptidase S28, SKS domain"/>
    <property type="match status" value="1"/>
</dbReference>
<evidence type="ECO:0000256" key="3">
    <source>
        <dbReference type="ARBA" id="ARBA00022729"/>
    </source>
</evidence>
<dbReference type="GO" id="GO:0006508">
    <property type="term" value="P:proteolysis"/>
    <property type="evidence" value="ECO:0007669"/>
    <property type="project" value="UniProtKB-KW"/>
</dbReference>
<dbReference type="PANTHER" id="PTHR11010">
    <property type="entry name" value="PROTEASE S28 PRO-X CARBOXYPEPTIDASE-RELATED"/>
    <property type="match status" value="1"/>
</dbReference>
<dbReference type="AlphaFoldDB" id="A0AAE1Z2V1"/>
<feature type="signal peptide" evidence="6">
    <location>
        <begin position="1"/>
        <end position="25"/>
    </location>
</feature>
<evidence type="ECO:0000256" key="6">
    <source>
        <dbReference type="SAM" id="SignalP"/>
    </source>
</evidence>
<keyword evidence="4" id="KW-0378">Hydrolase</keyword>
<organism evidence="7 8">
    <name type="scientific">Sesamum alatum</name>
    <dbReference type="NCBI Taxonomy" id="300844"/>
    <lineage>
        <taxon>Eukaryota</taxon>
        <taxon>Viridiplantae</taxon>
        <taxon>Streptophyta</taxon>
        <taxon>Embryophyta</taxon>
        <taxon>Tracheophyta</taxon>
        <taxon>Spermatophyta</taxon>
        <taxon>Magnoliopsida</taxon>
        <taxon>eudicotyledons</taxon>
        <taxon>Gunneridae</taxon>
        <taxon>Pentapetalae</taxon>
        <taxon>asterids</taxon>
        <taxon>lamiids</taxon>
        <taxon>Lamiales</taxon>
        <taxon>Pedaliaceae</taxon>
        <taxon>Sesamum</taxon>
    </lineage>
</organism>
<dbReference type="GO" id="GO:0070008">
    <property type="term" value="F:serine-type exopeptidase activity"/>
    <property type="evidence" value="ECO:0007669"/>
    <property type="project" value="InterPro"/>
</dbReference>
<sequence length="505" mass="56983">MRPYRAVVLLFQFYPLLLLLQSVSSFPHKIIPRLSPHNKQALILRNPDDVISTSAISSKDFKTFFYKQTLDHFNYAPQSYATFRQRYVVNSKYWGGPTSNSPIFAYLGAEEPLDDDVGFIGFLDDNAPHFKSLSVYIEHRYYGKSVPFGSMEAAMKNDTLRGYFSSTQALADYAEILLHVKHKFSAHYSPIIVIGGSYGGKLASWFRLKYPHIALGALASSAPVLYFDNITPQNGYYSIVTKDFKEASKNCYQTIKKSWAEIDKVASKPNGLSILSQRFKTCSRLNNSSELKDFLDTMYAVAAQYNHPPKYPVTMVCKGIDGAPVGTDIIGRIFAGVVSYRGKRTCYDTNAYNQPSETSVGWQWQTCSEIVMPIGRGENDTMFPAYPFDLNEFIKSCKDLYGVSPRPHWITTYYGGHDIKLVLNRFGSNIIFSNGLRDPYSSGGVLEDLSESIVAVTTPKGSHCLDILHSAKTDPDWLIMQRKKEVEIIDGWLKTYYADLQTLNK</sequence>
<gene>
    <name evidence="7" type="ORF">Salat_0458900</name>
</gene>
<feature type="chain" id="PRO_5041944993" evidence="6">
    <location>
        <begin position="26"/>
        <end position="505"/>
    </location>
</feature>
<dbReference type="Gene3D" id="3.40.50.1820">
    <property type="entry name" value="alpha/beta hydrolase"/>
    <property type="match status" value="1"/>
</dbReference>
<evidence type="ECO:0000256" key="5">
    <source>
        <dbReference type="ARBA" id="ARBA00023180"/>
    </source>
</evidence>
<comment type="similarity">
    <text evidence="1">Belongs to the peptidase S28 family.</text>
</comment>
<keyword evidence="2" id="KW-0645">Protease</keyword>
<dbReference type="SUPFAM" id="SSF53474">
    <property type="entry name" value="alpha/beta-Hydrolases"/>
    <property type="match status" value="1"/>
</dbReference>
<evidence type="ECO:0000256" key="1">
    <source>
        <dbReference type="ARBA" id="ARBA00011079"/>
    </source>
</evidence>
<name>A0AAE1Z2V1_9LAMI</name>